<dbReference type="InterPro" id="IPR040676">
    <property type="entry name" value="DUF5641"/>
</dbReference>
<dbReference type="InParanoid" id="A0A7R8UDH0"/>
<dbReference type="Pfam" id="PF12259">
    <property type="entry name" value="Baculo_F"/>
    <property type="match status" value="1"/>
</dbReference>
<name>A0A7R8UDH0_HERIL</name>
<organism evidence="2 3">
    <name type="scientific">Hermetia illucens</name>
    <name type="common">Black soldier fly</name>
    <dbReference type="NCBI Taxonomy" id="343691"/>
    <lineage>
        <taxon>Eukaryota</taxon>
        <taxon>Metazoa</taxon>
        <taxon>Ecdysozoa</taxon>
        <taxon>Arthropoda</taxon>
        <taxon>Hexapoda</taxon>
        <taxon>Insecta</taxon>
        <taxon>Pterygota</taxon>
        <taxon>Neoptera</taxon>
        <taxon>Endopterygota</taxon>
        <taxon>Diptera</taxon>
        <taxon>Brachycera</taxon>
        <taxon>Stratiomyomorpha</taxon>
        <taxon>Stratiomyidae</taxon>
        <taxon>Hermetiinae</taxon>
        <taxon>Hermetia</taxon>
    </lineage>
</organism>
<evidence type="ECO:0000313" key="2">
    <source>
        <dbReference type="EMBL" id="CAD7078778.1"/>
    </source>
</evidence>
<evidence type="ECO:0000259" key="1">
    <source>
        <dbReference type="Pfam" id="PF18701"/>
    </source>
</evidence>
<reference evidence="2 3" key="1">
    <citation type="submission" date="2020-11" db="EMBL/GenBank/DDBJ databases">
        <authorList>
            <person name="Wallbank WR R."/>
            <person name="Pardo Diaz C."/>
            <person name="Kozak K."/>
            <person name="Martin S."/>
            <person name="Jiggins C."/>
            <person name="Moest M."/>
            <person name="Warren A I."/>
            <person name="Generalovic N T."/>
            <person name="Byers J.R.P. K."/>
            <person name="Montejo-Kovacevich G."/>
            <person name="Yen C E."/>
        </authorList>
    </citation>
    <scope>NUCLEOTIDE SEQUENCE [LARGE SCALE GENOMIC DNA]</scope>
</reference>
<evidence type="ECO:0000313" key="3">
    <source>
        <dbReference type="Proteomes" id="UP000594454"/>
    </source>
</evidence>
<dbReference type="Pfam" id="PF18701">
    <property type="entry name" value="DUF5641"/>
    <property type="match status" value="1"/>
</dbReference>
<accession>A0A7R8UDH0</accession>
<gene>
    <name evidence="2" type="ORF">HERILL_LOCUS2029</name>
</gene>
<proteinExistence type="predicted"/>
<dbReference type="InterPro" id="IPR022048">
    <property type="entry name" value="Envelope_fusion-like"/>
</dbReference>
<sequence>MLVLIRNENAPPLKGQLRRIVETTQGSDGRCRVADVKTSSGIFRRAIHKLCPLVKESETLNKATPGTSDEYTEKINRKRLKKYHPNRGRFLPINSNWSVTRKEKEPESVTTEGLRTRRRSTSMLATALITLLILTIVRKKPKKLLGGIGWHTQGHIQHEGILHCDYHHGQVCYQTQHQFEHQLAHIEQLNEILHKGDEERNYLTRNRRSPLDIVGNIANKLFGILDSDYAVYLECEIEKLRANEHYLHTLIKNQTSLLETTTNLFKRERNHIQEQFKAIHDYLKQLSGGISSATQQQIFITFCIRTMMALQTYQDTQRALWEIMLDLQHGTINPLLVTPQQLQEQITLIQKTLTPNLRIPISRTIGDISMYKTFSVHAKMTKSFVIFQLKLPLINSEEFQLFNLLPVPIQRAQRSYLIQTSTRYLLVNLQRSQHYSISQDELDKCTTTGDNIFLCVQHHPLYNKQSSINQCELALLNHQEPSSMQCVWVPINNTNFWIQAHQQNTWIYVLGGTRILDTICGMEVITQTSLPKRRITIATPMRNKIRNHDDQGTVHIYYKFKLHVYTIGKLYPNDSQQRWPHQTITHRVTR</sequence>
<keyword evidence="3" id="KW-1185">Reference proteome</keyword>
<dbReference type="OrthoDB" id="8061707at2759"/>
<dbReference type="AlphaFoldDB" id="A0A7R8UDH0"/>
<feature type="domain" description="DUF5641" evidence="1">
    <location>
        <begin position="2"/>
        <end position="53"/>
    </location>
</feature>
<dbReference type="Proteomes" id="UP000594454">
    <property type="component" value="Chromosome 1"/>
</dbReference>
<protein>
    <recommendedName>
        <fullName evidence="1">DUF5641 domain-containing protein</fullName>
    </recommendedName>
</protein>
<dbReference type="EMBL" id="LR899009">
    <property type="protein sequence ID" value="CAD7078778.1"/>
    <property type="molecule type" value="Genomic_DNA"/>
</dbReference>